<keyword evidence="3" id="KW-1185">Reference proteome</keyword>
<comment type="caution">
    <text evidence="2">The sequence shown here is derived from an EMBL/GenBank/DDBJ whole genome shotgun (WGS) entry which is preliminary data.</text>
</comment>
<feature type="transmembrane region" description="Helical" evidence="1">
    <location>
        <begin position="6"/>
        <end position="27"/>
    </location>
</feature>
<name>A0A179B256_9ACTO</name>
<dbReference type="OrthoDB" id="3267160at2"/>
<dbReference type="AlphaFoldDB" id="A0A179B256"/>
<keyword evidence="1" id="KW-1133">Transmembrane helix</keyword>
<keyword evidence="1" id="KW-0812">Transmembrane</keyword>
<organism evidence="2 3">
    <name type="scientific">Peptidiphaga gingivicola</name>
    <dbReference type="NCBI Taxonomy" id="2741497"/>
    <lineage>
        <taxon>Bacteria</taxon>
        <taxon>Bacillati</taxon>
        <taxon>Actinomycetota</taxon>
        <taxon>Actinomycetes</taxon>
        <taxon>Actinomycetales</taxon>
        <taxon>Actinomycetaceae</taxon>
        <taxon>Peptidiphaga</taxon>
    </lineage>
</organism>
<dbReference type="Pfam" id="PF10739">
    <property type="entry name" value="DUF2550"/>
    <property type="match status" value="1"/>
</dbReference>
<protein>
    <recommendedName>
        <fullName evidence="4">DUF2550 domain-containing protein</fullName>
    </recommendedName>
</protein>
<dbReference type="STRING" id="1823756.A4H34_08245"/>
<gene>
    <name evidence="2" type="ORF">A4H34_08245</name>
</gene>
<dbReference type="RefSeq" id="WP_009200119.1">
    <property type="nucleotide sequence ID" value="NZ_LVZK01000002.1"/>
</dbReference>
<evidence type="ECO:0008006" key="4">
    <source>
        <dbReference type="Google" id="ProtNLM"/>
    </source>
</evidence>
<keyword evidence="1" id="KW-0472">Membrane</keyword>
<evidence type="ECO:0000256" key="1">
    <source>
        <dbReference type="SAM" id="Phobius"/>
    </source>
</evidence>
<dbReference type="InterPro" id="IPR019675">
    <property type="entry name" value="DUF2550"/>
</dbReference>
<sequence length="136" mass="15058">MRALDVILAVAFAGALAGLAFLSVYFVRLRGLLHKYGTFQCALRRKGGRWIPGIIALQADAIEWYPRRSLVLNSKWSFPRELLEIRGHRQGILPGTTVVEFLGDGVEYEAALRTAQFAGLVSWIDSAPPAEEPADF</sequence>
<reference evidence="2 3" key="1">
    <citation type="submission" date="2016-04" db="EMBL/GenBank/DDBJ databases">
        <title>Peptidophaga gingivicola gen. nov., sp. nov., isolated from human subgingival plaque.</title>
        <authorList>
            <person name="Beall C.J."/>
            <person name="Mokrzan E.M."/>
            <person name="Griffen A.L."/>
            <person name="Leys E.J."/>
        </authorList>
    </citation>
    <scope>NUCLEOTIDE SEQUENCE [LARGE SCALE GENOMIC DNA]</scope>
    <source>
        <strain evidence="2 3">BA112</strain>
    </source>
</reference>
<dbReference type="EMBL" id="LVZK01000002">
    <property type="protein sequence ID" value="OAP85580.1"/>
    <property type="molecule type" value="Genomic_DNA"/>
</dbReference>
<evidence type="ECO:0000313" key="3">
    <source>
        <dbReference type="Proteomes" id="UP000078368"/>
    </source>
</evidence>
<evidence type="ECO:0000313" key="2">
    <source>
        <dbReference type="EMBL" id="OAP85580.1"/>
    </source>
</evidence>
<accession>A0A179B256</accession>
<dbReference type="Proteomes" id="UP000078368">
    <property type="component" value="Unassembled WGS sequence"/>
</dbReference>
<proteinExistence type="predicted"/>